<comment type="caution">
    <text evidence="2">The sequence shown here is derived from an EMBL/GenBank/DDBJ whole genome shotgun (WGS) entry which is preliminary data.</text>
</comment>
<dbReference type="PATRIC" id="fig|913848.6.peg.2023"/>
<evidence type="ECO:0000256" key="1">
    <source>
        <dbReference type="SAM" id="Phobius"/>
    </source>
</evidence>
<name>A0A0R1FB33_9LACO</name>
<dbReference type="RefSeq" id="WP_010012075.1">
    <property type="nucleotide sequence ID" value="NZ_AZCN01000006.1"/>
</dbReference>
<feature type="transmembrane region" description="Helical" evidence="1">
    <location>
        <begin position="220"/>
        <end position="250"/>
    </location>
</feature>
<feature type="transmembrane region" description="Helical" evidence="1">
    <location>
        <begin position="189"/>
        <end position="208"/>
    </location>
</feature>
<accession>A0A0R1FB33</accession>
<gene>
    <name evidence="2" type="ORF">FD22_GL001982</name>
</gene>
<protein>
    <submittedName>
        <fullName evidence="2">Uncharacterized protein</fullName>
    </submittedName>
</protein>
<dbReference type="Proteomes" id="UP000051181">
    <property type="component" value="Unassembled WGS sequence"/>
</dbReference>
<proteinExistence type="predicted"/>
<reference evidence="2 3" key="1">
    <citation type="journal article" date="2015" name="Genome Announc.">
        <title>Expanding the biotechnology potential of lactobacilli through comparative genomics of 213 strains and associated genera.</title>
        <authorList>
            <person name="Sun Z."/>
            <person name="Harris H.M."/>
            <person name="McCann A."/>
            <person name="Guo C."/>
            <person name="Argimon S."/>
            <person name="Zhang W."/>
            <person name="Yang X."/>
            <person name="Jeffery I.B."/>
            <person name="Cooney J.C."/>
            <person name="Kagawa T.F."/>
            <person name="Liu W."/>
            <person name="Song Y."/>
            <person name="Salvetti E."/>
            <person name="Wrobel A."/>
            <person name="Rasinkangas P."/>
            <person name="Parkhill J."/>
            <person name="Rea M.C."/>
            <person name="O'Sullivan O."/>
            <person name="Ritari J."/>
            <person name="Douillard F.P."/>
            <person name="Paul Ross R."/>
            <person name="Yang R."/>
            <person name="Briner A.E."/>
            <person name="Felis G.E."/>
            <person name="de Vos W.M."/>
            <person name="Barrangou R."/>
            <person name="Klaenhammer T.R."/>
            <person name="Caufield P.W."/>
            <person name="Cui Y."/>
            <person name="Zhang H."/>
            <person name="O'Toole P.W."/>
        </authorList>
    </citation>
    <scope>NUCLEOTIDE SEQUENCE [LARGE SCALE GENOMIC DNA]</scope>
    <source>
        <strain evidence="2 3">DSM 20001</strain>
    </source>
</reference>
<feature type="transmembrane region" description="Helical" evidence="1">
    <location>
        <begin position="270"/>
        <end position="289"/>
    </location>
</feature>
<evidence type="ECO:0000313" key="2">
    <source>
        <dbReference type="EMBL" id="KRK18921.1"/>
    </source>
</evidence>
<keyword evidence="1" id="KW-0472">Membrane</keyword>
<dbReference type="EMBL" id="AZCN01000006">
    <property type="protein sequence ID" value="KRK18921.1"/>
    <property type="molecule type" value="Genomic_DNA"/>
</dbReference>
<dbReference type="GeneID" id="65917960"/>
<sequence>MSLPSRNQSRRQNVIAAPPKRHGGLAVLLSILAVISLLLAVGTGVAKQRVFNADYLVTELDKTDAGKQLAEVANAELANVVTDNGLPSSIAPQVVTAKTAQQDLDQTVRNLLAGTSQPVSVSHIVAHTKTKLTSSLSQQSAALADLGTTSTAVNALANTLETRLTKELNVPQVTQATQEVKTVRSLVTGVFWGATILTVILLLALLWLDHNVFRFAKQFGWIALVSGVIVFIGYFGVSAAGIIEIAAIAAKSFSTAAAAIGNAVLNSYAVPSYILMGLGIIALLISLLGRKRRKN</sequence>
<evidence type="ECO:0000313" key="3">
    <source>
        <dbReference type="Proteomes" id="UP000051181"/>
    </source>
</evidence>
<organism evidence="2 3">
    <name type="scientific">Loigolactobacillus coryniformis subsp. coryniformis KCTC 3167 = DSM 20001</name>
    <dbReference type="NCBI Taxonomy" id="913848"/>
    <lineage>
        <taxon>Bacteria</taxon>
        <taxon>Bacillati</taxon>
        <taxon>Bacillota</taxon>
        <taxon>Bacilli</taxon>
        <taxon>Lactobacillales</taxon>
        <taxon>Lactobacillaceae</taxon>
        <taxon>Loigolactobacillus</taxon>
    </lineage>
</organism>
<dbReference type="AlphaFoldDB" id="A0A0R1FB33"/>
<keyword evidence="1" id="KW-0812">Transmembrane</keyword>
<keyword evidence="1" id="KW-1133">Transmembrane helix</keyword>